<dbReference type="Gene3D" id="3.90.190.10">
    <property type="entry name" value="Protein tyrosine phosphatase superfamily"/>
    <property type="match status" value="1"/>
</dbReference>
<evidence type="ECO:0000259" key="20">
    <source>
        <dbReference type="PROSITE" id="PS51998"/>
    </source>
</evidence>
<dbReference type="Pfam" id="PF00782">
    <property type="entry name" value="DSPc"/>
    <property type="match status" value="1"/>
</dbReference>
<evidence type="ECO:0000256" key="3">
    <source>
        <dbReference type="ARBA" id="ARBA00004626"/>
    </source>
</evidence>
<dbReference type="InterPro" id="IPR016130">
    <property type="entry name" value="Tyr_Pase_AS"/>
</dbReference>
<feature type="domain" description="DEK-C" evidence="20">
    <location>
        <begin position="245"/>
        <end position="300"/>
    </location>
</feature>
<evidence type="ECO:0000256" key="6">
    <source>
        <dbReference type="ARBA" id="ARBA00022490"/>
    </source>
</evidence>
<dbReference type="SMART" id="SM00195">
    <property type="entry name" value="DSPc"/>
    <property type="match status" value="1"/>
</dbReference>
<sequence length="672" mass="75522">MGLSRYKSTFLRQPLPAIRSEFVAGNSSVSFVCSLSESFFMVKGAALFLQQGSSPQGQKAHPPHKHAGDLPQHLQVMINILRSEDRIKLAVRLESARSDRVRYMVVVYTSGRQDTEENILLGIDVNNKDGKSCSVGMVLPLWSDTKIHLDGDGGFTVNTAGRTHVFKPVSVQAMWSALQVLHKACEVSRRFNYFPGGMALTWMGYYESCIASDQSCINEWNAMKDLETPRPDSPIMFVDKPSERERTECLIKAKLRSIMTCQDLENVTCKQIRTKLEQNMNCNLKEFKEFIDNEMLLILGQMDKATLIFDHVYLVGSALHSLKTCEKQSSMSNYILNVTREIDNFFPGTFSYHNVRVYDEDSTDLLAHWNETYNFIVKAKKNHSKCLVHCKMGVSRSASTVIAYAMKEYGWSLEKAYNFVKEKRNITRPNPGFMRQLAEYEGILDASKQRHNKLWQPDTDCEMADSQQGLTQHCGGEEGEHLTPEPGLEPSTPVRGPPLLSMEKVFIEIDDVERDALLDDEAFDGQEGLPLSHLGPTAEGTAAQTCGRGPEPLEELRLRLEFSTVEEEDEEDVQKEEADMEVLMQPDEGGGGEGNRSETQDAEGDAEGIGMDLATLNENSNNNNRLSFVHDCNVSLTSNITPYLQTKSKSLSFFCFLLFFHLGKCTCHPSSK</sequence>
<name>A0A3P9H5L2_ORYLA</name>
<dbReference type="GO" id="GO:0005856">
    <property type="term" value="C:cytoskeleton"/>
    <property type="evidence" value="ECO:0007669"/>
    <property type="project" value="UniProtKB-SubCell"/>
</dbReference>
<evidence type="ECO:0000256" key="11">
    <source>
        <dbReference type="ARBA" id="ARBA00023203"/>
    </source>
</evidence>
<evidence type="ECO:0000256" key="15">
    <source>
        <dbReference type="ARBA" id="ARBA00067363"/>
    </source>
</evidence>
<dbReference type="PROSITE" id="PS50056">
    <property type="entry name" value="TYR_PHOSPHATASE_2"/>
    <property type="match status" value="1"/>
</dbReference>
<evidence type="ECO:0000256" key="17">
    <source>
        <dbReference type="SAM" id="MobiDB-lite"/>
    </source>
</evidence>
<evidence type="ECO:0000256" key="7">
    <source>
        <dbReference type="ARBA" id="ARBA00022553"/>
    </source>
</evidence>
<dbReference type="InterPro" id="IPR014876">
    <property type="entry name" value="DEK_C"/>
</dbReference>
<dbReference type="Proteomes" id="UP000265200">
    <property type="component" value="Chromosome 9"/>
</dbReference>
<dbReference type="InterPro" id="IPR029021">
    <property type="entry name" value="Prot-tyrosine_phosphatase-like"/>
</dbReference>
<dbReference type="InterPro" id="IPR043588">
    <property type="entry name" value="SSH-N"/>
</dbReference>
<dbReference type="PANTHER" id="PTHR45864:SF5">
    <property type="entry name" value="PROTEIN PHOSPHATASE SLINGSHOT HOMOLOG 1"/>
    <property type="match status" value="1"/>
</dbReference>
<dbReference type="GO" id="GO:0030837">
    <property type="term" value="P:negative regulation of actin filament polymerization"/>
    <property type="evidence" value="ECO:0007669"/>
    <property type="project" value="InterPro"/>
</dbReference>
<reference evidence="21" key="4">
    <citation type="submission" date="2025-09" db="UniProtKB">
        <authorList>
            <consortium name="Ensembl"/>
        </authorList>
    </citation>
    <scope>IDENTIFICATION</scope>
    <source>
        <strain evidence="21">HSOK</strain>
    </source>
</reference>
<protein>
    <recommendedName>
        <fullName evidence="15">Protein phosphatase Slingshot homolog 1</fullName>
        <ecNumber evidence="5">3.1.3.16</ecNumber>
    </recommendedName>
    <alternativeName>
        <fullName evidence="16">SSH-like protein 1</fullName>
    </alternativeName>
</protein>
<feature type="region of interest" description="Disordered" evidence="17">
    <location>
        <begin position="584"/>
        <end position="603"/>
    </location>
</feature>
<dbReference type="InterPro" id="IPR043587">
    <property type="entry name" value="Phosphatase_SSH-like"/>
</dbReference>
<keyword evidence="6" id="KW-0963">Cytoplasm</keyword>
<evidence type="ECO:0000256" key="1">
    <source>
        <dbReference type="ARBA" id="ARBA00004214"/>
    </source>
</evidence>
<reference evidence="21" key="3">
    <citation type="submission" date="2025-08" db="UniProtKB">
        <authorList>
            <consortium name="Ensembl"/>
        </authorList>
    </citation>
    <scope>IDENTIFICATION</scope>
    <source>
        <strain evidence="21">HSOK</strain>
    </source>
</reference>
<evidence type="ECO:0000256" key="8">
    <source>
        <dbReference type="ARBA" id="ARBA00022801"/>
    </source>
</evidence>
<evidence type="ECO:0000256" key="16">
    <source>
        <dbReference type="ARBA" id="ARBA00076772"/>
    </source>
</evidence>
<evidence type="ECO:0000256" key="12">
    <source>
        <dbReference type="ARBA" id="ARBA00023212"/>
    </source>
</evidence>
<keyword evidence="7" id="KW-0597">Phosphoprotein</keyword>
<dbReference type="EC" id="3.1.3.16" evidence="5"/>
<reference key="1">
    <citation type="journal article" date="2007" name="Nature">
        <title>The medaka draft genome and insights into vertebrate genome evolution.</title>
        <authorList>
            <person name="Kasahara M."/>
            <person name="Naruse K."/>
            <person name="Sasaki S."/>
            <person name="Nakatani Y."/>
            <person name="Qu W."/>
            <person name="Ahsan B."/>
            <person name="Yamada T."/>
            <person name="Nagayasu Y."/>
            <person name="Doi K."/>
            <person name="Kasai Y."/>
            <person name="Jindo T."/>
            <person name="Kobayashi D."/>
            <person name="Shimada A."/>
            <person name="Toyoda A."/>
            <person name="Kuroki Y."/>
            <person name="Fujiyama A."/>
            <person name="Sasaki T."/>
            <person name="Shimizu A."/>
            <person name="Asakawa S."/>
            <person name="Shimizu N."/>
            <person name="Hashimoto S."/>
            <person name="Yang J."/>
            <person name="Lee Y."/>
            <person name="Matsushima K."/>
            <person name="Sugano S."/>
            <person name="Sakaizumi M."/>
            <person name="Narita T."/>
            <person name="Ohishi K."/>
            <person name="Haga S."/>
            <person name="Ohta F."/>
            <person name="Nomoto H."/>
            <person name="Nogata K."/>
            <person name="Morishita T."/>
            <person name="Endo T."/>
            <person name="Shin-I T."/>
            <person name="Takeda H."/>
            <person name="Morishita S."/>
            <person name="Kohara Y."/>
        </authorList>
    </citation>
    <scope>NUCLEOTIDE SEQUENCE [LARGE SCALE GENOMIC DNA]</scope>
    <source>
        <strain>Hd-rR</strain>
    </source>
</reference>
<dbReference type="FunFam" id="3.90.190.10:FF:000004">
    <property type="entry name" value="Protein phosphatase Slingshot homolog 2"/>
    <property type="match status" value="1"/>
</dbReference>
<evidence type="ECO:0000256" key="14">
    <source>
        <dbReference type="ARBA" id="ARBA00056712"/>
    </source>
</evidence>
<dbReference type="GO" id="GO:0030496">
    <property type="term" value="C:midbody"/>
    <property type="evidence" value="ECO:0007669"/>
    <property type="project" value="UniProtKB-SubCell"/>
</dbReference>
<accession>A0A3P9H5L2</accession>
<reference evidence="21 22" key="2">
    <citation type="submission" date="2017-04" db="EMBL/GenBank/DDBJ databases">
        <title>CpG methylation of centromeres and impact of large insertions on vertebrate speciation.</title>
        <authorList>
            <person name="Ichikawa K."/>
            <person name="Yoshimura J."/>
            <person name="Morishita S."/>
        </authorList>
    </citation>
    <scope>NUCLEOTIDE SEQUENCE</scope>
    <source>
        <strain evidence="21 22">HSOK</strain>
    </source>
</reference>
<evidence type="ECO:0000256" key="5">
    <source>
        <dbReference type="ARBA" id="ARBA00013081"/>
    </source>
</evidence>
<keyword evidence="12" id="KW-0206">Cytoskeleton</keyword>
<feature type="domain" description="Tyrosine-protein phosphatase" evidence="18">
    <location>
        <begin position="304"/>
        <end position="446"/>
    </location>
</feature>
<evidence type="ECO:0000313" key="21">
    <source>
        <dbReference type="Ensembl" id="ENSORLP00015002943.1"/>
    </source>
</evidence>
<dbReference type="Pfam" id="PF08766">
    <property type="entry name" value="DEK_C"/>
    <property type="match status" value="1"/>
</dbReference>
<comment type="catalytic activity">
    <reaction evidence="13">
        <text>O-phospho-L-threonyl-[protein] + H2O = L-threonyl-[protein] + phosphate</text>
        <dbReference type="Rhea" id="RHEA:47004"/>
        <dbReference type="Rhea" id="RHEA-COMP:11060"/>
        <dbReference type="Rhea" id="RHEA-COMP:11605"/>
        <dbReference type="ChEBI" id="CHEBI:15377"/>
        <dbReference type="ChEBI" id="CHEBI:30013"/>
        <dbReference type="ChEBI" id="CHEBI:43474"/>
        <dbReference type="ChEBI" id="CHEBI:61977"/>
        <dbReference type="EC" id="3.1.3.16"/>
    </reaction>
</comment>
<dbReference type="InterPro" id="IPR000340">
    <property type="entry name" value="Dual-sp_phosphatase_cat-dom"/>
</dbReference>
<dbReference type="SUPFAM" id="SSF52799">
    <property type="entry name" value="(Phosphotyrosine protein) phosphatases II"/>
    <property type="match status" value="1"/>
</dbReference>
<dbReference type="InterPro" id="IPR020422">
    <property type="entry name" value="TYR_PHOSPHATASE_DUAL_dom"/>
</dbReference>
<evidence type="ECO:0000259" key="18">
    <source>
        <dbReference type="PROSITE" id="PS50054"/>
    </source>
</evidence>
<feature type="domain" description="Tyrosine specific protein phosphatases" evidence="19">
    <location>
        <begin position="367"/>
        <end position="424"/>
    </location>
</feature>
<evidence type="ECO:0000256" key="9">
    <source>
        <dbReference type="ARBA" id="ARBA00022912"/>
    </source>
</evidence>
<dbReference type="CDD" id="cd11652">
    <property type="entry name" value="SSH-N"/>
    <property type="match status" value="1"/>
</dbReference>
<dbReference type="Pfam" id="PF23040">
    <property type="entry name" value="PH_SSH1-like_1st"/>
    <property type="match status" value="1"/>
</dbReference>
<keyword evidence="10" id="KW-0007">Acetylation</keyword>
<evidence type="ECO:0000313" key="22">
    <source>
        <dbReference type="Proteomes" id="UP000265200"/>
    </source>
</evidence>
<dbReference type="Ensembl" id="ENSORLT00015010122.1">
    <property type="protein sequence ID" value="ENSORLP00015002943.1"/>
    <property type="gene ID" value="ENSORLG00015003710.1"/>
</dbReference>
<comment type="similarity">
    <text evidence="4">Belongs to the protein-tyrosine phosphatase family.</text>
</comment>
<evidence type="ECO:0000256" key="10">
    <source>
        <dbReference type="ARBA" id="ARBA00022990"/>
    </source>
</evidence>
<dbReference type="Gene3D" id="1.10.10.60">
    <property type="entry name" value="Homeodomain-like"/>
    <property type="match status" value="1"/>
</dbReference>
<feature type="region of interest" description="Disordered" evidence="17">
    <location>
        <begin position="465"/>
        <end position="497"/>
    </location>
</feature>
<dbReference type="GO" id="GO:0032154">
    <property type="term" value="C:cleavage furrow"/>
    <property type="evidence" value="ECO:0007669"/>
    <property type="project" value="UniProtKB-SubCell"/>
</dbReference>
<evidence type="ECO:0000256" key="2">
    <source>
        <dbReference type="ARBA" id="ARBA00004245"/>
    </source>
</evidence>
<dbReference type="PROSITE" id="PS00383">
    <property type="entry name" value="TYR_PHOSPHATASE_1"/>
    <property type="match status" value="1"/>
</dbReference>
<dbReference type="SUPFAM" id="SSF109715">
    <property type="entry name" value="DEK C-terminal domain"/>
    <property type="match status" value="1"/>
</dbReference>
<dbReference type="InterPro" id="IPR000387">
    <property type="entry name" value="Tyr_Pase_dom"/>
</dbReference>
<evidence type="ECO:0000259" key="19">
    <source>
        <dbReference type="PROSITE" id="PS50056"/>
    </source>
</evidence>
<keyword evidence="9" id="KW-0904">Protein phosphatase</keyword>
<dbReference type="GO" id="GO:0004722">
    <property type="term" value="F:protein serine/threonine phosphatase activity"/>
    <property type="evidence" value="ECO:0007669"/>
    <property type="project" value="UniProtKB-EC"/>
</dbReference>
<keyword evidence="8" id="KW-0378">Hydrolase</keyword>
<dbReference type="PROSITE" id="PS51998">
    <property type="entry name" value="DEK_C"/>
    <property type="match status" value="1"/>
</dbReference>
<comment type="subcellular location">
    <subcellularLocation>
        <location evidence="3">Cleavage furrow</location>
    </subcellularLocation>
    <subcellularLocation>
        <location evidence="2">Cytoplasm</location>
        <location evidence="2">Cytoskeleton</location>
    </subcellularLocation>
    <subcellularLocation>
        <location evidence="1">Midbody</location>
    </subcellularLocation>
</comment>
<dbReference type="FunFam" id="1.10.10.60:FF:000423">
    <property type="entry name" value="Slingshot protein phosphatase 1a"/>
    <property type="match status" value="1"/>
</dbReference>
<dbReference type="PROSITE" id="PS50054">
    <property type="entry name" value="TYR_PHOSPHATASE_DUAL"/>
    <property type="match status" value="1"/>
</dbReference>
<organism evidence="21 22">
    <name type="scientific">Oryzias latipes</name>
    <name type="common">Japanese rice fish</name>
    <name type="synonym">Japanese killifish</name>
    <dbReference type="NCBI Taxonomy" id="8090"/>
    <lineage>
        <taxon>Eukaryota</taxon>
        <taxon>Metazoa</taxon>
        <taxon>Chordata</taxon>
        <taxon>Craniata</taxon>
        <taxon>Vertebrata</taxon>
        <taxon>Euteleostomi</taxon>
        <taxon>Actinopterygii</taxon>
        <taxon>Neopterygii</taxon>
        <taxon>Teleostei</taxon>
        <taxon>Neoteleostei</taxon>
        <taxon>Acanthomorphata</taxon>
        <taxon>Ovalentaria</taxon>
        <taxon>Atherinomorphae</taxon>
        <taxon>Beloniformes</taxon>
        <taxon>Adrianichthyidae</taxon>
        <taxon>Oryziinae</taxon>
        <taxon>Oryzias</taxon>
    </lineage>
</organism>
<feature type="region of interest" description="Disordered" evidence="17">
    <location>
        <begin position="528"/>
        <end position="549"/>
    </location>
</feature>
<dbReference type="PANTHER" id="PTHR45864">
    <property type="entry name" value="SLINGSHOT PROTEIN PHOSPHATASE HOMOLOG"/>
    <property type="match status" value="1"/>
</dbReference>
<dbReference type="AlphaFoldDB" id="A0A3P9H5L2"/>
<keyword evidence="11" id="KW-0009">Actin-binding</keyword>
<comment type="function">
    <text evidence="14">Protein phosphatase which regulates actin filament dynamics. Dephosphorylates and activates the actin binding/depolymerizing factor cofilin, which subsequently binds to actin filaments and stimulates their disassembly. Inhibitory phosphorylation of cofilin is mediated by LIMK1, which may also be dephosphorylated and inactivated by this protein.</text>
</comment>
<evidence type="ECO:0000256" key="13">
    <source>
        <dbReference type="ARBA" id="ARBA00048336"/>
    </source>
</evidence>
<dbReference type="GO" id="GO:0003779">
    <property type="term" value="F:actin binding"/>
    <property type="evidence" value="ECO:0007669"/>
    <property type="project" value="UniProtKB-KW"/>
</dbReference>
<evidence type="ECO:0000256" key="4">
    <source>
        <dbReference type="ARBA" id="ARBA00009580"/>
    </source>
</evidence>
<proteinExistence type="inferred from homology"/>